<evidence type="ECO:0000313" key="2">
    <source>
        <dbReference type="EMBL" id="KAK1693523.1"/>
    </source>
</evidence>
<organism evidence="2 3">
    <name type="scientific">Lolium multiflorum</name>
    <name type="common">Italian ryegrass</name>
    <name type="synonym">Lolium perenne subsp. multiflorum</name>
    <dbReference type="NCBI Taxonomy" id="4521"/>
    <lineage>
        <taxon>Eukaryota</taxon>
        <taxon>Viridiplantae</taxon>
        <taxon>Streptophyta</taxon>
        <taxon>Embryophyta</taxon>
        <taxon>Tracheophyta</taxon>
        <taxon>Spermatophyta</taxon>
        <taxon>Magnoliopsida</taxon>
        <taxon>Liliopsida</taxon>
        <taxon>Poales</taxon>
        <taxon>Poaceae</taxon>
        <taxon>BOP clade</taxon>
        <taxon>Pooideae</taxon>
        <taxon>Poodae</taxon>
        <taxon>Poeae</taxon>
        <taxon>Poeae Chloroplast Group 2 (Poeae type)</taxon>
        <taxon>Loliodinae</taxon>
        <taxon>Loliinae</taxon>
        <taxon>Lolium</taxon>
    </lineage>
</organism>
<dbReference type="PANTHER" id="PTHR46201">
    <property type="entry name" value="PHD FINGER PROTEIN MALE MEIOCYTE DEATH 1-RELATED"/>
    <property type="match status" value="1"/>
</dbReference>
<keyword evidence="3" id="KW-1185">Reference proteome</keyword>
<proteinExistence type="predicted"/>
<evidence type="ECO:0000313" key="3">
    <source>
        <dbReference type="Proteomes" id="UP001231189"/>
    </source>
</evidence>
<sequence length="197" mass="21080">MSSTPAPPQLRAATSRRPARPRLKPSARAVVGRGCLSVAFLRCRRGSNGQGRRPRGPRSSRAAGRMRACRVAATGGEDDGGGGCGVELNVVEEDVLRSRSVYCDQCRVVGWSGHPVCGKRYHFIIENDSIQMAGRRRTCCLRSCPGSRGPRRSKAARCACRTGGLGPPTMLLEGAEAADERIQSARGGLAWWSGHGH</sequence>
<comment type="caution">
    <text evidence="2">The sequence shown here is derived from an EMBL/GenBank/DDBJ whole genome shotgun (WGS) entry which is preliminary data.</text>
</comment>
<name>A0AAD8TWR9_LOLMU</name>
<dbReference type="PANTHER" id="PTHR46201:SF3">
    <property type="entry name" value="OS01G0877500 PROTEIN"/>
    <property type="match status" value="1"/>
</dbReference>
<evidence type="ECO:0000256" key="1">
    <source>
        <dbReference type="SAM" id="MobiDB-lite"/>
    </source>
</evidence>
<feature type="region of interest" description="Disordered" evidence="1">
    <location>
        <begin position="46"/>
        <end position="65"/>
    </location>
</feature>
<dbReference type="AlphaFoldDB" id="A0AAD8TWR9"/>
<feature type="region of interest" description="Disordered" evidence="1">
    <location>
        <begin position="1"/>
        <end position="26"/>
    </location>
</feature>
<dbReference type="Proteomes" id="UP001231189">
    <property type="component" value="Unassembled WGS sequence"/>
</dbReference>
<protein>
    <submittedName>
        <fullName evidence="2">Uncharacterized protein</fullName>
    </submittedName>
</protein>
<dbReference type="EMBL" id="JAUUTY010000001">
    <property type="protein sequence ID" value="KAK1693523.1"/>
    <property type="molecule type" value="Genomic_DNA"/>
</dbReference>
<gene>
    <name evidence="2" type="ORF">QYE76_010220</name>
</gene>
<reference evidence="2" key="1">
    <citation type="submission" date="2023-07" db="EMBL/GenBank/DDBJ databases">
        <title>A chromosome-level genome assembly of Lolium multiflorum.</title>
        <authorList>
            <person name="Chen Y."/>
            <person name="Copetti D."/>
            <person name="Kolliker R."/>
            <person name="Studer B."/>
        </authorList>
    </citation>
    <scope>NUCLEOTIDE SEQUENCE</scope>
    <source>
        <strain evidence="2">02402/16</strain>
        <tissue evidence="2">Leaf</tissue>
    </source>
</reference>
<accession>A0AAD8TWR9</accession>